<feature type="transmembrane region" description="Helical" evidence="5">
    <location>
        <begin position="77"/>
        <end position="98"/>
    </location>
</feature>
<evidence type="ECO:0000256" key="5">
    <source>
        <dbReference type="SAM" id="Phobius"/>
    </source>
</evidence>
<dbReference type="GO" id="GO:0016020">
    <property type="term" value="C:membrane"/>
    <property type="evidence" value="ECO:0007669"/>
    <property type="project" value="UniProtKB-SubCell"/>
</dbReference>
<evidence type="ECO:0000256" key="2">
    <source>
        <dbReference type="ARBA" id="ARBA00022692"/>
    </source>
</evidence>
<dbReference type="OrthoDB" id="5348404at2759"/>
<feature type="transmembrane region" description="Helical" evidence="5">
    <location>
        <begin position="229"/>
        <end position="251"/>
    </location>
</feature>
<organism evidence="6 7">
    <name type="scientific">Aspergillus avenaceus</name>
    <dbReference type="NCBI Taxonomy" id="36643"/>
    <lineage>
        <taxon>Eukaryota</taxon>
        <taxon>Fungi</taxon>
        <taxon>Dikarya</taxon>
        <taxon>Ascomycota</taxon>
        <taxon>Pezizomycotina</taxon>
        <taxon>Eurotiomycetes</taxon>
        <taxon>Eurotiomycetidae</taxon>
        <taxon>Eurotiales</taxon>
        <taxon>Aspergillaceae</taxon>
        <taxon>Aspergillus</taxon>
        <taxon>Aspergillus subgen. Circumdati</taxon>
    </lineage>
</organism>
<reference evidence="6 7" key="1">
    <citation type="submission" date="2019-04" db="EMBL/GenBank/DDBJ databases">
        <title>Friends and foes A comparative genomics study of 23 Aspergillus species from section Flavi.</title>
        <authorList>
            <consortium name="DOE Joint Genome Institute"/>
            <person name="Kjaerbolling I."/>
            <person name="Vesth T."/>
            <person name="Frisvad J.C."/>
            <person name="Nybo J.L."/>
            <person name="Theobald S."/>
            <person name="Kildgaard S."/>
            <person name="Isbrandt T."/>
            <person name="Kuo A."/>
            <person name="Sato A."/>
            <person name="Lyhne E.K."/>
            <person name="Kogle M.E."/>
            <person name="Wiebenga A."/>
            <person name="Kun R.S."/>
            <person name="Lubbers R.J."/>
            <person name="Makela M.R."/>
            <person name="Barry K."/>
            <person name="Chovatia M."/>
            <person name="Clum A."/>
            <person name="Daum C."/>
            <person name="Haridas S."/>
            <person name="He G."/>
            <person name="LaButti K."/>
            <person name="Lipzen A."/>
            <person name="Mondo S."/>
            <person name="Riley R."/>
            <person name="Salamov A."/>
            <person name="Simmons B.A."/>
            <person name="Magnuson J.K."/>
            <person name="Henrissat B."/>
            <person name="Mortensen U.H."/>
            <person name="Larsen T.O."/>
            <person name="Devries R.P."/>
            <person name="Grigoriev I.V."/>
            <person name="Machida M."/>
            <person name="Baker S.E."/>
            <person name="Andersen M.R."/>
        </authorList>
    </citation>
    <scope>NUCLEOTIDE SEQUENCE [LARGE SCALE GENOMIC DNA]</scope>
    <source>
        <strain evidence="6 7">IBT 18842</strain>
    </source>
</reference>
<feature type="transmembrane region" description="Helical" evidence="5">
    <location>
        <begin position="32"/>
        <end position="56"/>
    </location>
</feature>
<dbReference type="EMBL" id="ML742031">
    <property type="protein sequence ID" value="KAE8154189.1"/>
    <property type="molecule type" value="Genomic_DNA"/>
</dbReference>
<keyword evidence="3 5" id="KW-1133">Transmembrane helix</keyword>
<sequence>MGILSRRAGSHGCPIPDHLEQTGGPFIGNLTFYHFNMIVSGACTAMVLLLTLGLMARHAMRMSNPNEQLKIMRICNLIPSYQVLSFISICFPNSYIYLQGFTEVLQGVALYAFLMLLCDFMAPDDESKVKFFSALEIKRQWRPKKKRNGIAFLSLTWYSVLQYPVVTWITAVVQVITQSVHVYCLDSTEPHFAHVWLQVITSLSTSIAVNAILQFYMNMKGYMTEHKPLLKLLAFKLIVGLVLLEKILFLILTGKVKYPASMTYIDVTMGLPTMVICVQMVPLSILVLYAYRTTPYEISPSVRTLRPREYEPVGSDGNEEALLDGVPNRYHGGTLGLRAWALYLNPLVLFRDVRNAYVMIHDAWAAQKALVKEQAREMTRYETRYDPGEGA</sequence>
<evidence type="ECO:0000256" key="3">
    <source>
        <dbReference type="ARBA" id="ARBA00022989"/>
    </source>
</evidence>
<evidence type="ECO:0000256" key="4">
    <source>
        <dbReference type="ARBA" id="ARBA00023136"/>
    </source>
</evidence>
<feature type="transmembrane region" description="Helical" evidence="5">
    <location>
        <begin position="196"/>
        <end position="217"/>
    </location>
</feature>
<feature type="transmembrane region" description="Helical" evidence="5">
    <location>
        <begin position="104"/>
        <end position="122"/>
    </location>
</feature>
<dbReference type="AlphaFoldDB" id="A0A5N6U703"/>
<evidence type="ECO:0000313" key="6">
    <source>
        <dbReference type="EMBL" id="KAE8154189.1"/>
    </source>
</evidence>
<feature type="transmembrane region" description="Helical" evidence="5">
    <location>
        <begin position="271"/>
        <end position="291"/>
    </location>
</feature>
<name>A0A5N6U703_ASPAV</name>
<dbReference type="SMART" id="SM01417">
    <property type="entry name" value="Solute_trans_a"/>
    <property type="match status" value="1"/>
</dbReference>
<keyword evidence="7" id="KW-1185">Reference proteome</keyword>
<proteinExistence type="predicted"/>
<accession>A0A5N6U703</accession>
<dbReference type="InterPro" id="IPR005178">
    <property type="entry name" value="Ostalpha/TMEM184C"/>
</dbReference>
<protein>
    <submittedName>
        <fullName evidence="6">Organic solute transporter Ostalpha-domain-containing protein</fullName>
    </submittedName>
</protein>
<evidence type="ECO:0000256" key="1">
    <source>
        <dbReference type="ARBA" id="ARBA00004141"/>
    </source>
</evidence>
<keyword evidence="2 5" id="KW-0812">Transmembrane</keyword>
<dbReference type="PANTHER" id="PTHR23423">
    <property type="entry name" value="ORGANIC SOLUTE TRANSPORTER-RELATED"/>
    <property type="match status" value="1"/>
</dbReference>
<keyword evidence="4 5" id="KW-0472">Membrane</keyword>
<dbReference type="Pfam" id="PF03619">
    <property type="entry name" value="Solute_trans_a"/>
    <property type="match status" value="1"/>
</dbReference>
<evidence type="ECO:0000313" key="7">
    <source>
        <dbReference type="Proteomes" id="UP000325780"/>
    </source>
</evidence>
<comment type="subcellular location">
    <subcellularLocation>
        <location evidence="1">Membrane</location>
        <topology evidence="1">Multi-pass membrane protein</topology>
    </subcellularLocation>
</comment>
<dbReference type="Proteomes" id="UP000325780">
    <property type="component" value="Unassembled WGS sequence"/>
</dbReference>
<feature type="transmembrane region" description="Helical" evidence="5">
    <location>
        <begin position="149"/>
        <end position="176"/>
    </location>
</feature>
<gene>
    <name evidence="6" type="ORF">BDV25DRAFT_172608</name>
</gene>